<dbReference type="RefSeq" id="WP_104757357.1">
    <property type="nucleotide sequence ID" value="NZ_JAGSIC010000031.1"/>
</dbReference>
<proteinExistence type="predicted"/>
<accession>A0A2S7IV54</accession>
<feature type="signal peptide" evidence="1">
    <location>
        <begin position="1"/>
        <end position="22"/>
    </location>
</feature>
<gene>
    <name evidence="2" type="ORF">C3731_19940</name>
</gene>
<reference evidence="2 3" key="1">
    <citation type="submission" date="2018-02" db="EMBL/GenBank/DDBJ databases">
        <title>Draft genome sequence of Ochrobactrum oryzae found in Brazil.</title>
        <authorList>
            <person name="Cerdeira L."/>
            <person name="Andrade F."/>
            <person name="Zacariotto T."/>
            <person name="Barbosa B."/>
            <person name="Santos S."/>
            <person name="Cassetari V."/>
            <person name="Lincopan N."/>
        </authorList>
    </citation>
    <scope>NUCLEOTIDE SEQUENCE [LARGE SCALE GENOMIC DNA]</scope>
    <source>
        <strain evidence="2 3">OA447</strain>
    </source>
</reference>
<evidence type="ECO:0000313" key="2">
    <source>
        <dbReference type="EMBL" id="PQA71846.1"/>
    </source>
</evidence>
<dbReference type="InterPro" id="IPR036374">
    <property type="entry name" value="OxRdtase_Mopterin-bd_sf"/>
</dbReference>
<dbReference type="OrthoDB" id="9798763at2"/>
<evidence type="ECO:0000313" key="3">
    <source>
        <dbReference type="Proteomes" id="UP000238493"/>
    </source>
</evidence>
<evidence type="ECO:0000256" key="1">
    <source>
        <dbReference type="SAM" id="SignalP"/>
    </source>
</evidence>
<name>A0A2S7IV54_9HYPH</name>
<dbReference type="Proteomes" id="UP000238493">
    <property type="component" value="Unassembled WGS sequence"/>
</dbReference>
<keyword evidence="3" id="KW-1185">Reference proteome</keyword>
<protein>
    <submittedName>
        <fullName evidence="2">Oxidoreductase</fullName>
    </submittedName>
</protein>
<dbReference type="SUPFAM" id="SSF56524">
    <property type="entry name" value="Oxidoreductase molybdopterin-binding domain"/>
    <property type="match status" value="1"/>
</dbReference>
<dbReference type="AlphaFoldDB" id="A0A2S7IV54"/>
<comment type="caution">
    <text evidence="2">The sequence shown here is derived from an EMBL/GenBank/DDBJ whole genome shotgun (WGS) entry which is preliminary data.</text>
</comment>
<sequence length="168" mass="18728">MKPVRLFFYLLLPVVWLSGAVAEPLAEPTGKPILVISGNISNTNVGDTAQFDRDMLEAVGLETVETANPWYDGRVRFEGVSMDKLMTVVGAKGTKVTAVALNDYVSTLPMEDLKKFNVILAMKRDGNYMAVRDKGPLFIIYPYDSDPQLQSQTYYTRSAWQVAKLIVE</sequence>
<feature type="chain" id="PRO_5015622245" evidence="1">
    <location>
        <begin position="23"/>
        <end position="168"/>
    </location>
</feature>
<keyword evidence="1" id="KW-0732">Signal</keyword>
<organism evidence="2 3">
    <name type="scientific">Brucella oryzae</name>
    <dbReference type="NCBI Taxonomy" id="335286"/>
    <lineage>
        <taxon>Bacteria</taxon>
        <taxon>Pseudomonadati</taxon>
        <taxon>Pseudomonadota</taxon>
        <taxon>Alphaproteobacteria</taxon>
        <taxon>Hyphomicrobiales</taxon>
        <taxon>Brucellaceae</taxon>
        <taxon>Brucella/Ochrobactrum group</taxon>
        <taxon>Brucella</taxon>
    </lineage>
</organism>
<dbReference type="EMBL" id="PTRC01000043">
    <property type="protein sequence ID" value="PQA71846.1"/>
    <property type="molecule type" value="Genomic_DNA"/>
</dbReference>